<dbReference type="AlphaFoldDB" id="A0A6J5TY59"/>
<dbReference type="EMBL" id="CAEKKB010000002">
    <property type="protein sequence ID" value="CAB4299360.1"/>
    <property type="molecule type" value="Genomic_DNA"/>
</dbReference>
<organism evidence="1 3">
    <name type="scientific">Prunus armeniaca</name>
    <name type="common">Apricot</name>
    <name type="synonym">Armeniaca vulgaris</name>
    <dbReference type="NCBI Taxonomy" id="36596"/>
    <lineage>
        <taxon>Eukaryota</taxon>
        <taxon>Viridiplantae</taxon>
        <taxon>Streptophyta</taxon>
        <taxon>Embryophyta</taxon>
        <taxon>Tracheophyta</taxon>
        <taxon>Spermatophyta</taxon>
        <taxon>Magnoliopsida</taxon>
        <taxon>eudicotyledons</taxon>
        <taxon>Gunneridae</taxon>
        <taxon>Pentapetalae</taxon>
        <taxon>rosids</taxon>
        <taxon>fabids</taxon>
        <taxon>Rosales</taxon>
        <taxon>Rosaceae</taxon>
        <taxon>Amygdaloideae</taxon>
        <taxon>Amygdaleae</taxon>
        <taxon>Prunus</taxon>
    </lineage>
</organism>
<name>A0A6J5TY59_PRUAR</name>
<evidence type="ECO:0000313" key="2">
    <source>
        <dbReference type="EMBL" id="CAB4299360.1"/>
    </source>
</evidence>
<reference evidence="1 3" key="2">
    <citation type="submission" date="2020-05" db="EMBL/GenBank/DDBJ databases">
        <authorList>
            <person name="Campoy J."/>
            <person name="Schneeberger K."/>
            <person name="Spophaly S."/>
        </authorList>
    </citation>
    <scope>NUCLEOTIDE SEQUENCE [LARGE SCALE GENOMIC DNA]</scope>
    <source>
        <strain evidence="1">PruArmRojPasFocal</strain>
    </source>
</reference>
<protein>
    <submittedName>
        <fullName evidence="1">Uncharacterized protein</fullName>
    </submittedName>
</protein>
<reference evidence="4" key="1">
    <citation type="journal article" date="2020" name="Genome Biol.">
        <title>Gamete binning: chromosome-level and haplotype-resolved genome assembly enabled by high-throughput single-cell sequencing of gamete genomes.</title>
        <authorList>
            <person name="Campoy J.A."/>
            <person name="Sun H."/>
            <person name="Goel M."/>
            <person name="Jiao W.-B."/>
            <person name="Folz-Donahue K."/>
            <person name="Wang N."/>
            <person name="Rubio M."/>
            <person name="Liu C."/>
            <person name="Kukat C."/>
            <person name="Ruiz D."/>
            <person name="Huettel B."/>
            <person name="Schneeberger K."/>
        </authorList>
    </citation>
    <scope>NUCLEOTIDE SEQUENCE [LARGE SCALE GENOMIC DNA]</scope>
    <source>
        <strain evidence="4">cv. Rojo Pasion</strain>
    </source>
</reference>
<proteinExistence type="predicted"/>
<keyword evidence="4" id="KW-1185">Reference proteome</keyword>
<evidence type="ECO:0000313" key="4">
    <source>
        <dbReference type="Proteomes" id="UP000507245"/>
    </source>
</evidence>
<dbReference type="EMBL" id="CAEKDK010000002">
    <property type="protein sequence ID" value="CAB4268981.1"/>
    <property type="molecule type" value="Genomic_DNA"/>
</dbReference>
<gene>
    <name evidence="1" type="ORF">CURHAP_LOCUS13855</name>
    <name evidence="2" type="ORF">ORAREDHAP_LOCUS13416</name>
</gene>
<evidence type="ECO:0000313" key="1">
    <source>
        <dbReference type="EMBL" id="CAB4268981.1"/>
    </source>
</evidence>
<dbReference type="Proteomes" id="UP000507222">
    <property type="component" value="Unassembled WGS sequence"/>
</dbReference>
<evidence type="ECO:0000313" key="3">
    <source>
        <dbReference type="Proteomes" id="UP000507222"/>
    </source>
</evidence>
<dbReference type="Proteomes" id="UP000507245">
    <property type="component" value="Unassembled WGS sequence"/>
</dbReference>
<accession>A0A6J5TY59</accession>
<sequence length="108" mass="12208">MRPAFWQFMQKEAIRPSKKHFGKRFFSKVSNSPFCVRQVILAGGRDCRASPFNFFHNPCRSAGVDLVSTGAWFSKMGSVRPWRVFGTEEVEVSYVQHGPCCSAKELGS</sequence>